<proteinExistence type="predicted"/>
<dbReference type="Proteomes" id="UP000556843">
    <property type="component" value="Unassembled WGS sequence"/>
</dbReference>
<keyword evidence="1" id="KW-0255">Endonuclease</keyword>
<dbReference type="EMBL" id="JAANNW010000007">
    <property type="protein sequence ID" value="NUV74569.1"/>
    <property type="molecule type" value="Genomic_DNA"/>
</dbReference>
<evidence type="ECO:0000313" key="1">
    <source>
        <dbReference type="EMBL" id="NUV74569.1"/>
    </source>
</evidence>
<sequence length="341" mass="35438">MIDEVAPEREPLAEGPIPARVVRGGSHRPRRMRRARPTVRSGSLAVVLAAAILTGLALAFQGFARWAGDHSGWAVLLGLAAVPVLYALLRGMPHARDLRRAARAGMAEAEADALAAIRAAPPVPVDEPADPPTRTQQPPLPADAFPPGPEEPTLTAPFHDGRTAPLPDPEAPDPYAADPYAPERAPEPEPEAEAVSLTAAELDGVDLATLDFAALDPDTFEEAVAALCRRDGCADAETVGGAGDLGADVLATAPDGRRVVIQCKRYGPENKVGSQDLQRFGGTCWSVHGAQLAVLVTTSEFTAPAEGYADSCGIRCINGTELTAWAEGTGPAPWGPGATLG</sequence>
<accession>A0ACC7XYF0</accession>
<gene>
    <name evidence="1" type="ORF">G6W56_10400</name>
</gene>
<reference evidence="1" key="1">
    <citation type="submission" date="2020-03" db="EMBL/GenBank/DDBJ databases">
        <title>Complete genome sequence of sixteen Streptomyces strains facilitates identification of candidate genes involved in plant growth-promotion in grain legumes and cereals.</title>
        <authorList>
            <person name="Gopalakrishnan S."/>
            <person name="Thakur V."/>
            <person name="Saxena R."/>
            <person name="Vadlamudi S."/>
            <person name="Purohit S."/>
            <person name="Kumar V."/>
            <person name="Rathore A."/>
            <person name="Chitikineni A."/>
            <person name="Varshney R.K."/>
        </authorList>
    </citation>
    <scope>NUCLEOTIDE SEQUENCE</scope>
    <source>
        <strain evidence="1">CAI-93</strain>
    </source>
</reference>
<keyword evidence="1" id="KW-0378">Hydrolase</keyword>
<keyword evidence="2" id="KW-1185">Reference proteome</keyword>
<organism evidence="1 2">
    <name type="scientific">Streptomyces fungicidicus</name>
    <dbReference type="NCBI Taxonomy" id="68203"/>
    <lineage>
        <taxon>Bacteria</taxon>
        <taxon>Bacillati</taxon>
        <taxon>Actinomycetota</taxon>
        <taxon>Actinomycetes</taxon>
        <taxon>Kitasatosporales</taxon>
        <taxon>Streptomycetaceae</taxon>
        <taxon>Streptomyces</taxon>
    </lineage>
</organism>
<name>A0ACC7XYF0_9ACTN</name>
<protein>
    <submittedName>
        <fullName evidence="1">Restriction endonuclease</fullName>
    </submittedName>
</protein>
<keyword evidence="1" id="KW-0540">Nuclease</keyword>
<evidence type="ECO:0000313" key="2">
    <source>
        <dbReference type="Proteomes" id="UP000556843"/>
    </source>
</evidence>
<comment type="caution">
    <text evidence="1">The sequence shown here is derived from an EMBL/GenBank/DDBJ whole genome shotgun (WGS) entry which is preliminary data.</text>
</comment>